<feature type="compositionally biased region" description="Basic and acidic residues" evidence="1">
    <location>
        <begin position="497"/>
        <end position="506"/>
    </location>
</feature>
<dbReference type="AlphaFoldDB" id="A0A2A9P3B6"/>
<feature type="signal peptide" evidence="2">
    <location>
        <begin position="1"/>
        <end position="20"/>
    </location>
</feature>
<dbReference type="PANTHER" id="PTHR13593:SF143">
    <property type="entry name" value="PHOSPHATIDYLINOSITOL-SPECIFIC PHOSPHOLIPASE C X DOMAIN-CONTAINING PROTEIN"/>
    <property type="match status" value="1"/>
</dbReference>
<proteinExistence type="predicted"/>
<dbReference type="SUPFAM" id="SSF51695">
    <property type="entry name" value="PLC-like phosphodiesterases"/>
    <property type="match status" value="1"/>
</dbReference>
<evidence type="ECO:0008006" key="5">
    <source>
        <dbReference type="Google" id="ProtNLM"/>
    </source>
</evidence>
<comment type="caution">
    <text evidence="3">The sequence shown here is derived from an EMBL/GenBank/DDBJ whole genome shotgun (WGS) entry which is preliminary data.</text>
</comment>
<dbReference type="Gene3D" id="3.20.20.190">
    <property type="entry name" value="Phosphatidylinositol (PI) phosphodiesterase"/>
    <property type="match status" value="1"/>
</dbReference>
<dbReference type="OrthoDB" id="1046782at2759"/>
<dbReference type="PANTHER" id="PTHR13593">
    <property type="match status" value="1"/>
</dbReference>
<keyword evidence="2" id="KW-0732">Signal</keyword>
<dbReference type="Proteomes" id="UP000037136">
    <property type="component" value="Unassembled WGS sequence"/>
</dbReference>
<evidence type="ECO:0000256" key="1">
    <source>
        <dbReference type="SAM" id="MobiDB-lite"/>
    </source>
</evidence>
<dbReference type="GO" id="GO:0008081">
    <property type="term" value="F:phosphoric diester hydrolase activity"/>
    <property type="evidence" value="ECO:0007669"/>
    <property type="project" value="InterPro"/>
</dbReference>
<protein>
    <recommendedName>
        <fullName evidence="5">Phosphatidylinositol-specific phospholipase C X domain-containing protein</fullName>
    </recommendedName>
</protein>
<reference evidence="3 4" key="2">
    <citation type="journal article" date="2017" name="Sci. Rep.">
        <title>Ant-infecting Ophiocordyceps genomes reveal a high diversity of potential behavioral manipulation genes and a possible major role for enterotoxins.</title>
        <authorList>
            <person name="de Bekker C."/>
            <person name="Ohm R.A."/>
            <person name="Evans H.C."/>
            <person name="Brachmann A."/>
            <person name="Hughes D.P."/>
        </authorList>
    </citation>
    <scope>NUCLEOTIDE SEQUENCE [LARGE SCALE GENOMIC DNA]</scope>
    <source>
        <strain evidence="3 4">SC16a</strain>
    </source>
</reference>
<dbReference type="InterPro" id="IPR017946">
    <property type="entry name" value="PLC-like_Pdiesterase_TIM-brl"/>
</dbReference>
<keyword evidence="4" id="KW-1185">Reference proteome</keyword>
<dbReference type="GO" id="GO:0006629">
    <property type="term" value="P:lipid metabolic process"/>
    <property type="evidence" value="ECO:0007669"/>
    <property type="project" value="InterPro"/>
</dbReference>
<gene>
    <name evidence="3" type="ORF">XA68_18512</name>
</gene>
<reference evidence="3 4" key="1">
    <citation type="journal article" date="2015" name="BMC Genomics">
        <title>Gene expression during zombie ant biting behavior reflects the complexity underlying fungal parasitic behavioral manipulation.</title>
        <authorList>
            <person name="de Bekker C."/>
            <person name="Ohm R.A."/>
            <person name="Loreto R.G."/>
            <person name="Sebastian A."/>
            <person name="Albert I."/>
            <person name="Merrow M."/>
            <person name="Brachmann A."/>
            <person name="Hughes D.P."/>
        </authorList>
    </citation>
    <scope>NUCLEOTIDE SEQUENCE [LARGE SCALE GENOMIC DNA]</scope>
    <source>
        <strain evidence="3 4">SC16a</strain>
    </source>
</reference>
<dbReference type="EMBL" id="LAZP02000977">
    <property type="protein sequence ID" value="PFH55353.1"/>
    <property type="molecule type" value="Genomic_DNA"/>
</dbReference>
<feature type="region of interest" description="Disordered" evidence="1">
    <location>
        <begin position="497"/>
        <end position="521"/>
    </location>
</feature>
<sequence>MAKWMLRLLTVAAAVVTNSATPFPPDFGALWQGRGGDTGEDPMAISLINATPYRWQRVYTHQYEADGWEESIDSGGGWPEYIESGQAAQVLVRPVVWSEEDAAAEVRYQLQDTSKPMGLQVEWRAHYTYVLFKDELETMNNGKLTEHALGWSEGTGGVGFMLAGTEGEFVSNDGPLNWMQSMLPYIGNLTLRQLALPRSHNAGMWKVVRPIGLGSAFNTVTQRDNLYHQLGDGGIRVLDIRAARWHDHFRHAHYTNVKVLGFQGAFGAGIEEMIDIINRFNRDVPGELIIFDLHPDVRNADTPMWDQLLPFEMDYLYQLLRKLEHRIVIPDDEDVSYWPLSRFIGNGQSAVLIRVSSSWLSRARDGEGVFPGGAEGFITEKSLQCYDHWSNTDVLDYLMKDQLAELAKRRPDRDSPLFGTSWLLTQKAADILDLNSIISMAAAPWRTLYKEFWDALTDQTYPNWISIDDSHRSSLKAMAMAINFCLAAGRCGSLGGKVRDWPREEPPSVLDSLHGRELESD</sequence>
<feature type="chain" id="PRO_5012202617" description="Phosphatidylinositol-specific phospholipase C X domain-containing protein" evidence="2">
    <location>
        <begin position="21"/>
        <end position="521"/>
    </location>
</feature>
<accession>A0A2A9P3B6</accession>
<evidence type="ECO:0000256" key="2">
    <source>
        <dbReference type="SAM" id="SignalP"/>
    </source>
</evidence>
<evidence type="ECO:0000313" key="4">
    <source>
        <dbReference type="Proteomes" id="UP000037136"/>
    </source>
</evidence>
<evidence type="ECO:0000313" key="3">
    <source>
        <dbReference type="EMBL" id="PFH55353.1"/>
    </source>
</evidence>
<dbReference type="InterPro" id="IPR051057">
    <property type="entry name" value="PI-PLC_domain"/>
</dbReference>
<organism evidence="3 4">
    <name type="scientific">Ophiocordyceps unilateralis</name>
    <name type="common">Zombie-ant fungus</name>
    <name type="synonym">Torrubia unilateralis</name>
    <dbReference type="NCBI Taxonomy" id="268505"/>
    <lineage>
        <taxon>Eukaryota</taxon>
        <taxon>Fungi</taxon>
        <taxon>Dikarya</taxon>
        <taxon>Ascomycota</taxon>
        <taxon>Pezizomycotina</taxon>
        <taxon>Sordariomycetes</taxon>
        <taxon>Hypocreomycetidae</taxon>
        <taxon>Hypocreales</taxon>
        <taxon>Ophiocordycipitaceae</taxon>
        <taxon>Ophiocordyceps</taxon>
    </lineage>
</organism>
<name>A0A2A9P3B6_OPHUN</name>